<protein>
    <submittedName>
        <fullName evidence="1">DUF3574 domain-containing protein</fullName>
    </submittedName>
</protein>
<dbReference type="InterPro" id="IPR021957">
    <property type="entry name" value="DUF3574"/>
</dbReference>
<gene>
    <name evidence="1" type="ORF">C7B65_17360</name>
</gene>
<evidence type="ECO:0000313" key="1">
    <source>
        <dbReference type="EMBL" id="PSB17828.1"/>
    </source>
</evidence>
<dbReference type="EMBL" id="PVWG01000023">
    <property type="protein sequence ID" value="PSB17828.1"/>
    <property type="molecule type" value="Genomic_DNA"/>
</dbReference>
<dbReference type="Pfam" id="PF12098">
    <property type="entry name" value="DUF3574"/>
    <property type="match status" value="1"/>
</dbReference>
<dbReference type="RefSeq" id="WP_073073828.1">
    <property type="nucleotide sequence ID" value="NZ_MPPI01000026.1"/>
</dbReference>
<organism evidence="1 2">
    <name type="scientific">Phormidesmis priestleyi ULC007</name>
    <dbReference type="NCBI Taxonomy" id="1920490"/>
    <lineage>
        <taxon>Bacteria</taxon>
        <taxon>Bacillati</taxon>
        <taxon>Cyanobacteriota</taxon>
        <taxon>Cyanophyceae</taxon>
        <taxon>Leptolyngbyales</taxon>
        <taxon>Leptolyngbyaceae</taxon>
        <taxon>Phormidesmis</taxon>
    </lineage>
</organism>
<accession>A0A2T1DBF1</accession>
<dbReference type="AlphaFoldDB" id="A0A2T1DBF1"/>
<reference evidence="1 2" key="2">
    <citation type="submission" date="2018-03" db="EMBL/GenBank/DDBJ databases">
        <title>The ancient ancestry and fast evolution of plastids.</title>
        <authorList>
            <person name="Moore K.R."/>
            <person name="Magnabosco C."/>
            <person name="Momper L."/>
            <person name="Gold D.A."/>
            <person name="Bosak T."/>
            <person name="Fournier G.P."/>
        </authorList>
    </citation>
    <scope>NUCLEOTIDE SEQUENCE [LARGE SCALE GENOMIC DNA]</scope>
    <source>
        <strain evidence="1 2">ULC007</strain>
    </source>
</reference>
<dbReference type="Proteomes" id="UP000238634">
    <property type="component" value="Unassembled WGS sequence"/>
</dbReference>
<sequence>MKFKLRGTTLGIFLGTGLAASSIVVVLTAFAKQAPVEQLNIQESCQQLTGKTFARTELLFGLSKPDRSVITEAEFQRFVDRQVTPLFPDGLTVLSATGQFKAPNRAVVKEKSKLLLLVYPLNNKHHNSIEQIRTVYKQMFRQQSVLRVDDLSCVSF</sequence>
<comment type="caution">
    <text evidence="1">The sequence shown here is derived from an EMBL/GenBank/DDBJ whole genome shotgun (WGS) entry which is preliminary data.</text>
</comment>
<name>A0A2T1DBF1_9CYAN</name>
<dbReference type="STRING" id="1920490.GCA_001895925_01232"/>
<reference evidence="1 2" key="1">
    <citation type="submission" date="2018-02" db="EMBL/GenBank/DDBJ databases">
        <authorList>
            <person name="Cohen D.B."/>
            <person name="Kent A.D."/>
        </authorList>
    </citation>
    <scope>NUCLEOTIDE SEQUENCE [LARGE SCALE GENOMIC DNA]</scope>
    <source>
        <strain evidence="1 2">ULC007</strain>
    </source>
</reference>
<evidence type="ECO:0000313" key="2">
    <source>
        <dbReference type="Proteomes" id="UP000238634"/>
    </source>
</evidence>
<proteinExistence type="predicted"/>
<dbReference type="OrthoDB" id="794286at2"/>
<keyword evidence="2" id="KW-1185">Reference proteome</keyword>